<dbReference type="InterPro" id="IPR029039">
    <property type="entry name" value="Flavoprotein-like_sf"/>
</dbReference>
<dbReference type="GeneID" id="84590984"/>
<dbReference type="InterPro" id="IPR014063">
    <property type="entry name" value="Arsenate-R_ArsH"/>
</dbReference>
<dbReference type="VEuPathDB" id="FungiDB:An04g07690"/>
<protein>
    <submittedName>
        <fullName evidence="1">Uncharacterized protein</fullName>
    </submittedName>
</protein>
<reference evidence="1" key="1">
    <citation type="submission" date="2025-02" db="EMBL/GenBank/DDBJ databases">
        <authorList>
            <consortium name="NCBI Genome Project"/>
        </authorList>
    </citation>
    <scope>NUCLEOTIDE SEQUENCE</scope>
</reference>
<accession>A0AAJ8BUR7</accession>
<dbReference type="RefSeq" id="XP_059603659.1">
    <property type="nucleotide sequence ID" value="XM_059747658.1"/>
</dbReference>
<dbReference type="SUPFAM" id="SSF52218">
    <property type="entry name" value="Flavoproteins"/>
    <property type="match status" value="1"/>
</dbReference>
<dbReference type="PANTHER" id="PTHR43590">
    <property type="entry name" value="ARSENIC RESISTANCE PROTEIN ARSH (AFU_ORTHOLOGUE AFUA_5G15030)"/>
    <property type="match status" value="1"/>
</dbReference>
<dbReference type="Gene3D" id="3.40.50.360">
    <property type="match status" value="1"/>
</dbReference>
<dbReference type="PANTHER" id="PTHR43590:SF1">
    <property type="entry name" value="ARSENIC RESISTANCE PROTEIN ARSH (AFU_ORTHOLOGUE AFUA_5G15030)"/>
    <property type="match status" value="1"/>
</dbReference>
<evidence type="ECO:0000313" key="1">
    <source>
        <dbReference type="RefSeq" id="XP_059603659.1"/>
    </source>
</evidence>
<organism evidence="1">
    <name type="scientific">Aspergillus niger</name>
    <dbReference type="NCBI Taxonomy" id="5061"/>
    <lineage>
        <taxon>Eukaryota</taxon>
        <taxon>Fungi</taxon>
        <taxon>Dikarya</taxon>
        <taxon>Ascomycota</taxon>
        <taxon>Pezizomycotina</taxon>
        <taxon>Eurotiomycetes</taxon>
        <taxon>Eurotiomycetidae</taxon>
        <taxon>Eurotiales</taxon>
        <taxon>Aspergillaceae</taxon>
        <taxon>Aspergillus</taxon>
        <taxon>Aspergillus subgen. Circumdati</taxon>
    </lineage>
</organism>
<dbReference type="KEGG" id="ang:An04g07690"/>
<reference evidence="1" key="2">
    <citation type="submission" date="2025-08" db="UniProtKB">
        <authorList>
            <consortium name="RefSeq"/>
        </authorList>
    </citation>
    <scope>IDENTIFICATION</scope>
</reference>
<gene>
    <name evidence="1" type="ORF">An04g07690</name>
</gene>
<sequence>MIGRSEIPSLRKSTSIIHTLIPFFSRKYTTTASPAAAQPGPPSASFYGYQSLAISGSEDNANIRQTYRLFILKKDSAEDWVNNLELIMAMDMAARELRGLNNKSFLSAGPDSSGNRVISIFGYCLNSTGIWLIPLSTGSMHPTQGRMLAIPQVYGGSQSFNTINSLRILGRWMRIFTIPNQSSIPKVYIYFPDEGQPGDQRLLSSSNRDRVDCMEEFMKYTLMRPRLELFGNRFSEREEKQAKDKMTRAKKV</sequence>
<name>A0AAJ8BUR7_ASPNG</name>
<dbReference type="AlphaFoldDB" id="A0AAJ8BUR7"/>
<proteinExistence type="predicted"/>